<dbReference type="SUPFAM" id="SSF81321">
    <property type="entry name" value="Family A G protein-coupled receptor-like"/>
    <property type="match status" value="1"/>
</dbReference>
<dbReference type="EMBL" id="UYYF01001246">
    <property type="protein sequence ID" value="VDM99688.1"/>
    <property type="molecule type" value="Genomic_DNA"/>
</dbReference>
<dbReference type="OrthoDB" id="5951059at2759"/>
<accession>A0A0N5CST9</accession>
<evidence type="ECO:0000259" key="5">
    <source>
        <dbReference type="PROSITE" id="PS50262"/>
    </source>
</evidence>
<evidence type="ECO:0000313" key="8">
    <source>
        <dbReference type="WBParaSite" id="TCLT_0000329501-mRNA-1"/>
    </source>
</evidence>
<protein>
    <submittedName>
        <fullName evidence="8">G_PROTEIN_RECEP_F1_2 domain-containing protein</fullName>
    </submittedName>
</protein>
<dbReference type="AlphaFoldDB" id="A0A0N5CST9"/>
<organism evidence="8">
    <name type="scientific">Thelazia callipaeda</name>
    <name type="common">Oriental eyeworm</name>
    <name type="synonym">Parasitic nematode</name>
    <dbReference type="NCBI Taxonomy" id="103827"/>
    <lineage>
        <taxon>Eukaryota</taxon>
        <taxon>Metazoa</taxon>
        <taxon>Ecdysozoa</taxon>
        <taxon>Nematoda</taxon>
        <taxon>Chromadorea</taxon>
        <taxon>Rhabditida</taxon>
        <taxon>Spirurina</taxon>
        <taxon>Spiruromorpha</taxon>
        <taxon>Thelazioidea</taxon>
        <taxon>Thelaziidae</taxon>
        <taxon>Thelazia</taxon>
    </lineage>
</organism>
<reference evidence="6 7" key="2">
    <citation type="submission" date="2018-11" db="EMBL/GenBank/DDBJ databases">
        <authorList>
            <consortium name="Pathogen Informatics"/>
        </authorList>
    </citation>
    <scope>NUCLEOTIDE SEQUENCE [LARGE SCALE GENOMIC DNA]</scope>
</reference>
<gene>
    <name evidence="6" type="ORF">TCLT_LOCUS3290</name>
</gene>
<feature type="domain" description="G-protein coupled receptors family 1 profile" evidence="5">
    <location>
        <begin position="1"/>
        <end position="53"/>
    </location>
</feature>
<evidence type="ECO:0000256" key="1">
    <source>
        <dbReference type="ARBA" id="ARBA00004370"/>
    </source>
</evidence>
<proteinExistence type="predicted"/>
<dbReference type="GO" id="GO:0016020">
    <property type="term" value="C:membrane"/>
    <property type="evidence" value="ECO:0007669"/>
    <property type="project" value="UniProtKB-SubCell"/>
</dbReference>
<evidence type="ECO:0000313" key="6">
    <source>
        <dbReference type="EMBL" id="VDM99688.1"/>
    </source>
</evidence>
<evidence type="ECO:0000256" key="2">
    <source>
        <dbReference type="ARBA" id="ARBA00022692"/>
    </source>
</evidence>
<evidence type="ECO:0000313" key="7">
    <source>
        <dbReference type="Proteomes" id="UP000276776"/>
    </source>
</evidence>
<keyword evidence="4" id="KW-0472">Membrane</keyword>
<dbReference type="Proteomes" id="UP000276776">
    <property type="component" value="Unassembled WGS sequence"/>
</dbReference>
<dbReference type="Gene3D" id="1.20.1070.10">
    <property type="entry name" value="Rhodopsin 7-helix transmembrane proteins"/>
    <property type="match status" value="1"/>
</dbReference>
<dbReference type="InterPro" id="IPR017452">
    <property type="entry name" value="GPCR_Rhodpsn_7TM"/>
</dbReference>
<evidence type="ECO:0000256" key="3">
    <source>
        <dbReference type="ARBA" id="ARBA00022989"/>
    </source>
</evidence>
<reference evidence="8" key="1">
    <citation type="submission" date="2017-02" db="UniProtKB">
        <authorList>
            <consortium name="WormBaseParasite"/>
        </authorList>
    </citation>
    <scope>IDENTIFICATION</scope>
</reference>
<dbReference type="STRING" id="103827.A0A0N5CST9"/>
<dbReference type="InterPro" id="IPR000276">
    <property type="entry name" value="GPCR_Rhodpsn"/>
</dbReference>
<keyword evidence="2" id="KW-0812">Transmembrane</keyword>
<dbReference type="PROSITE" id="PS50262">
    <property type="entry name" value="G_PROTEIN_RECEP_F1_2"/>
    <property type="match status" value="1"/>
</dbReference>
<evidence type="ECO:0000256" key="4">
    <source>
        <dbReference type="ARBA" id="ARBA00023136"/>
    </source>
</evidence>
<sequence length="123" mass="14280">AFLICWIPYFCIAVYRGICIGLNIKFNKDFHVNLFMVTSWLGYAHSCFNPLYDILEIKALLRANNLMELNGQRLVPESFALANESFTGFRFINGQGRSTTNPHTIYPSYRMRNIDCKKFRSIP</sequence>
<keyword evidence="7" id="KW-1185">Reference proteome</keyword>
<keyword evidence="3" id="KW-1133">Transmembrane helix</keyword>
<dbReference type="Pfam" id="PF00001">
    <property type="entry name" value="7tm_1"/>
    <property type="match status" value="1"/>
</dbReference>
<dbReference type="GO" id="GO:0004930">
    <property type="term" value="F:G protein-coupled receptor activity"/>
    <property type="evidence" value="ECO:0007669"/>
    <property type="project" value="InterPro"/>
</dbReference>
<comment type="subcellular location">
    <subcellularLocation>
        <location evidence="1">Membrane</location>
    </subcellularLocation>
</comment>
<name>A0A0N5CST9_THECL</name>
<dbReference type="WBParaSite" id="TCLT_0000329501-mRNA-1">
    <property type="protein sequence ID" value="TCLT_0000329501-mRNA-1"/>
    <property type="gene ID" value="TCLT_0000329501"/>
</dbReference>